<dbReference type="InterPro" id="IPR009057">
    <property type="entry name" value="Homeodomain-like_sf"/>
</dbReference>
<sequence>MPKISEQQKEAVRVEILNAAREVFIEKGFEAASMKEIVGRSGKSFGGVYMYYSNKEGVFLDLLRRQYVGMSQDVALPNPKSGWDTFRLFLQDQERRVKEAGNGLSPSMYEYFIVGRRDSIRRKWNEERRQAVFYSILGLIHDGVKKGEFNPSIPVDTIIHFLISFLEGIFLESIITGPEGIGIGNQFVLLEDMSRSILMPLNKEESK</sequence>
<evidence type="ECO:0000313" key="5">
    <source>
        <dbReference type="Proteomes" id="UP001527099"/>
    </source>
</evidence>
<dbReference type="PROSITE" id="PS50977">
    <property type="entry name" value="HTH_TETR_2"/>
    <property type="match status" value="1"/>
</dbReference>
<dbReference type="RefSeq" id="WP_029198127.1">
    <property type="nucleotide sequence ID" value="NZ_JAMDMW010000131.1"/>
</dbReference>
<evidence type="ECO:0000259" key="3">
    <source>
        <dbReference type="PROSITE" id="PS50977"/>
    </source>
</evidence>
<dbReference type="InterPro" id="IPR050109">
    <property type="entry name" value="HTH-type_TetR-like_transc_reg"/>
</dbReference>
<feature type="domain" description="HTH tetR-type" evidence="3">
    <location>
        <begin position="10"/>
        <end position="70"/>
    </location>
</feature>
<keyword evidence="5" id="KW-1185">Reference proteome</keyword>
<evidence type="ECO:0000256" key="1">
    <source>
        <dbReference type="ARBA" id="ARBA00023125"/>
    </source>
</evidence>
<dbReference type="Gene3D" id="1.10.357.10">
    <property type="entry name" value="Tetracycline Repressor, domain 2"/>
    <property type="match status" value="1"/>
</dbReference>
<dbReference type="InterPro" id="IPR001647">
    <property type="entry name" value="HTH_TetR"/>
</dbReference>
<feature type="DNA-binding region" description="H-T-H motif" evidence="2">
    <location>
        <begin position="33"/>
        <end position="52"/>
    </location>
</feature>
<name>A0ABT4G585_9BACL</name>
<dbReference type="SUPFAM" id="SSF46689">
    <property type="entry name" value="Homeodomain-like"/>
    <property type="match status" value="1"/>
</dbReference>
<proteinExistence type="predicted"/>
<dbReference type="Pfam" id="PF17922">
    <property type="entry name" value="TetR_C_17"/>
    <property type="match status" value="1"/>
</dbReference>
<dbReference type="PANTHER" id="PTHR30055">
    <property type="entry name" value="HTH-TYPE TRANSCRIPTIONAL REGULATOR RUTR"/>
    <property type="match status" value="1"/>
</dbReference>
<dbReference type="InterPro" id="IPR036271">
    <property type="entry name" value="Tet_transcr_reg_TetR-rel_C_sf"/>
</dbReference>
<gene>
    <name evidence="4" type="ORF">M5X19_00035</name>
</gene>
<accession>A0ABT4G585</accession>
<reference evidence="4 5" key="1">
    <citation type="submission" date="2022-05" db="EMBL/GenBank/DDBJ databases">
        <title>Genome Sequencing of Bee-Associated Microbes.</title>
        <authorList>
            <person name="Dunlap C."/>
        </authorList>
    </citation>
    <scope>NUCLEOTIDE SEQUENCE [LARGE SCALE GENOMIC DNA]</scope>
    <source>
        <strain evidence="4 5">NRRL B-14421</strain>
    </source>
</reference>
<dbReference type="Proteomes" id="UP001527099">
    <property type="component" value="Unassembled WGS sequence"/>
</dbReference>
<dbReference type="Pfam" id="PF00440">
    <property type="entry name" value="TetR_N"/>
    <property type="match status" value="1"/>
</dbReference>
<dbReference type="EMBL" id="JAMDMX010000001">
    <property type="protein sequence ID" value="MCY9691325.1"/>
    <property type="molecule type" value="Genomic_DNA"/>
</dbReference>
<dbReference type="PANTHER" id="PTHR30055:SF211">
    <property type="entry name" value="TRANSCRIPTIONAL REGULATOR, TETR FAMILY"/>
    <property type="match status" value="1"/>
</dbReference>
<dbReference type="PRINTS" id="PR00455">
    <property type="entry name" value="HTHTETR"/>
</dbReference>
<keyword evidence="1 2" id="KW-0238">DNA-binding</keyword>
<comment type="caution">
    <text evidence="4">The sequence shown here is derived from an EMBL/GenBank/DDBJ whole genome shotgun (WGS) entry which is preliminary data.</text>
</comment>
<dbReference type="Gene3D" id="1.10.10.60">
    <property type="entry name" value="Homeodomain-like"/>
    <property type="match status" value="1"/>
</dbReference>
<evidence type="ECO:0000313" key="4">
    <source>
        <dbReference type="EMBL" id="MCY9691325.1"/>
    </source>
</evidence>
<dbReference type="SUPFAM" id="SSF48498">
    <property type="entry name" value="Tetracyclin repressor-like, C-terminal domain"/>
    <property type="match status" value="1"/>
</dbReference>
<evidence type="ECO:0000256" key="2">
    <source>
        <dbReference type="PROSITE-ProRule" id="PRU00335"/>
    </source>
</evidence>
<dbReference type="InterPro" id="IPR041612">
    <property type="entry name" value="YfiR_C"/>
</dbReference>
<protein>
    <submittedName>
        <fullName evidence="4">TetR family transcriptional regulator</fullName>
    </submittedName>
</protein>
<organism evidence="4 5">
    <name type="scientific">Paenibacillus alginolyticus</name>
    <dbReference type="NCBI Taxonomy" id="59839"/>
    <lineage>
        <taxon>Bacteria</taxon>
        <taxon>Bacillati</taxon>
        <taxon>Bacillota</taxon>
        <taxon>Bacilli</taxon>
        <taxon>Bacillales</taxon>
        <taxon>Paenibacillaceae</taxon>
        <taxon>Paenibacillus</taxon>
    </lineage>
</organism>